<dbReference type="Gene3D" id="3.40.50.150">
    <property type="entry name" value="Vaccinia Virus protein VP39"/>
    <property type="match status" value="1"/>
</dbReference>
<reference evidence="7 8" key="1">
    <citation type="submission" date="2016-10" db="EMBL/GenBank/DDBJ databases">
        <authorList>
            <person name="de Groot N.N."/>
        </authorList>
    </citation>
    <scope>NUCLEOTIDE SEQUENCE [LARGE SCALE GENOMIC DNA]</scope>
    <source>
        <strain evidence="7 8">DSM 1801</strain>
    </source>
</reference>
<gene>
    <name evidence="7" type="ORF">SAMN04487772_105117</name>
</gene>
<keyword evidence="3" id="KW-0597">Phosphoprotein</keyword>
<dbReference type="NCBIfam" id="TIGR01733">
    <property type="entry name" value="AA-adenyl-dom"/>
    <property type="match status" value="2"/>
</dbReference>
<dbReference type="GO" id="GO:0017000">
    <property type="term" value="P:antibiotic biosynthetic process"/>
    <property type="evidence" value="ECO:0007669"/>
    <property type="project" value="UniProtKB-KW"/>
</dbReference>
<evidence type="ECO:0000256" key="4">
    <source>
        <dbReference type="ARBA" id="ARBA00022598"/>
    </source>
</evidence>
<dbReference type="STRING" id="29364.SAMN04487772_105117"/>
<dbReference type="Pfam" id="PF00668">
    <property type="entry name" value="Condensation"/>
    <property type="match status" value="2"/>
</dbReference>
<dbReference type="RefSeq" id="WP_092477049.1">
    <property type="nucleotide sequence ID" value="NZ_FOHN01000005.1"/>
</dbReference>
<dbReference type="GO" id="GO:0043041">
    <property type="term" value="P:amino acid activation for nonribosomal peptide biosynthetic process"/>
    <property type="evidence" value="ECO:0007669"/>
    <property type="project" value="TreeGrafter"/>
</dbReference>
<dbReference type="CDD" id="cd02440">
    <property type="entry name" value="AdoMet_MTases"/>
    <property type="match status" value="1"/>
</dbReference>
<dbReference type="Gene3D" id="3.30.559.30">
    <property type="entry name" value="Nonribosomal peptide synthetase, condensation domain"/>
    <property type="match status" value="2"/>
</dbReference>
<keyword evidence="8" id="KW-1185">Reference proteome</keyword>
<dbReference type="SUPFAM" id="SSF53335">
    <property type="entry name" value="S-adenosyl-L-methionine-dependent methyltransferases"/>
    <property type="match status" value="1"/>
</dbReference>
<dbReference type="Gene3D" id="3.30.300.30">
    <property type="match status" value="3"/>
</dbReference>
<sequence>MKNSENQKEKSERTSELSAESRTLIQQFNDTEKEISYQCLGELLEISYQKHKNEAAVFMSEKRYTYRELYSMAKTIGKRLSRMGIGRNGRVALVFDKGFEQVAAVLGVVYAGAAYVPIDCSYPSRLACDCINQVNAELVITRQENVPLYQEAKAKVYSFEECIRIDDSEDFMPVATKPEDVFAVIFTSGSTGMPKGVLLQQKGVYNCFQYTNSRFQIGERDRLFSVTDLCHDMCIYEMLGMLLAGGAIVMPTAAERRDIGKWIELLKKYSVTFWSCVPTFMEMLLIYIEGRKEQAIELPSLRYVLLGGGFMKISLYDRLRSIAEQVELYNIGGPTETSMWNIIHKVTAQDIKNQRIPYGKPIWNTQYHILDENLQYVEVNETGIIYNSGIGVAKGYTDLELTEKKFILHPDLQIRMYNTGDLGRYNSQGEIEILGRSDLQIKKNGKRIELEEIECNLKKDPRVVEAVAVGTEDEKIHAYLKIDEQRDSTKNSLWKDVFDKAYKEQVIENNIFDFSGWTSSYTREQINTNEMMEWLNRTSSRILECKPKNVLEIGCGTGLILKKIIAHVDSYIGLDLSEVAVEKLNAQLKSNPSLNDKTEVFQGSADDFSLLQDKTFDTIIINSVIMFFGSEQYLTKVINQCLELLTDNGNLFIGDIIDFNLLSLFRTTVNYYQTDNGTVKDIQKKIAQDYRMVKDFCVSPKYFEKILFQNKHIAGIQVRVKDMKSVNEVSKYRYDVTIRKGARLRNGLEEAKVYDFALQKMDLRQLENLLMEANEKETKESFVIKNVPNQFLVFDQKVQEWIEQADKEKEITKLKEELAGQETAGDLPMQFYEMGVRYGYQCAIKNTENNRMEVFYTKGIPDNILPDCNQEKEVANIPYKLSEEELFIKELRTSLKRLLPDYMIPAYFNIMEEIPHLSNGKPDRKALQDLAKKRTYEEKENSSPGSVKEEIKQLWSRVLQSEEVFHEDESFWEQGGHSLLALQLLTIIREKYHCEISLTDFFESPTLHYLLDCINNADEIQPDNTMKKLESQPKSKDTEEFELSELQQAYLIARKSNLPFTKIATHCYLELEFHDFDMNRFTAAVERLVERHEMLRCYFTEDGKQGIKKALGKMPITVTDISELSQSQYEEYLLDTRHHMNLENIDYTDAPLFKLHVSKSGQQALVHFYYDGLIMDGYSKNIFLHDLDEYYHMTEKEKKEEKKIVRFQDYIQNYHARRTEQAHYQKAKEYWLQHMDSLPSIPDIPVNQENNVESNIDSSQYKALISLEKWEKIKENAKKYELTSFSVLLTAFCKVIARWCKEQEFLINVPLIDRGNNLSGENDFIGETATFLLFDFHNETTAFYKLAKKIQFHLYELIENRSFTGIDILRELTKRSGSIGTGVAPIVFTSLLDIPMVEENSFSCTYFESYTSQVWMDAIASVAKEGILFTWDCRKGIFENDMVIAMQKAFIEMLESLAEDAAIWEKNGTVALPERDQKLIAQINHTEHSIGKASMGEKICEAMETHRQNIAVIDKNVCYTYEEIGNKVKALAYKLVELQLGRNDVITVMLEKGQEQLVAALAITYAGAVYAPIEYELPVKRVKQAVESIDGRLMLTDSKKEREFFIDGTFPMKILDITKLDLKSKCSMQPVIQEATDVFAVIFTSGSTGNPKGVYIEHQGIVNCMEFTNQYFGISEKDRILSLTNICHDMSLYDLYGFFTTGGTIVFPQAAKVKEPKHWIELLMKYQITFWESVPTMMEMLFIELEKEQKENIFPSMKTIVLGGEFLPVYFYEKVKKYAKNARLYNTGGPTETTVWNIMHNVTEDDAKNQHIPYGKPIWNTQYHILNDLLEPVPAGVTGTIYNSGIGLAKGYTDRELTAKKFIWHKELKTVLYNTGDLGRYRADGEIDILGRDDLQVKVNGKRIELGEIKYVLNQYQGITDCAVKYDKETNSIQAFYVSQEEMDSKELMQYMLLYLPDYMVPRIYQRIPYLPVLPNGKLDLHQLNVDWDKQIVQDDSQKLQYTKLQNQILDIIKKQLQLPNFDPQMNFFMAGGDSLKGLRIVTELNQELGLNAAITDILTAKTIETFMIQADSYSKESPAAEKDMENIATDYKKAPLSYAQEGVWFDCIRESENRFVVPVYVDITGDLDVNQLSTALEQTAVKYSLVKAAILVDEEFNPYQEIQEERKLEIEQIHLEKCRLEEKKKAVYDIQQEMMSLSMDIEQDMLCRVVLAYLGEKEYRLYLIFHHIITDDMSIKIFLKNLFSNYGKEKQLGKNYTQMYFEHCKREKMHSFSEEEKHFFKELVDKSEYLNIPGQMDATKKALEGGYISFELDEKKTAAFQKICAFYGASLNIGLLSVYAVMLHQVSGKEKITIGTPFSSRNQEESEMIGLLVNLELLCLEIKQEDEFASVIKKVRQSVLYYIGKKYPPYVDLCRILKAPREKMMIPHHIVYNYLEDEELAEDILLNQELKISSVVYVNSQVSHNLGLMVNHTKGKIYGEFSYNQCYLDELAVDAMKECFKKILDSVVNTSLED</sequence>
<dbReference type="InterPro" id="IPR001242">
    <property type="entry name" value="Condensation_dom"/>
</dbReference>
<evidence type="ECO:0000256" key="1">
    <source>
        <dbReference type="ARBA" id="ARBA00001957"/>
    </source>
</evidence>
<feature type="domain" description="Carrier" evidence="6">
    <location>
        <begin position="2000"/>
        <end position="2075"/>
    </location>
</feature>
<name>A0A1I0AEK0_9FIRM</name>
<dbReference type="GO" id="GO:0008610">
    <property type="term" value="P:lipid biosynthetic process"/>
    <property type="evidence" value="ECO:0007669"/>
    <property type="project" value="UniProtKB-ARBA"/>
</dbReference>
<dbReference type="InterPro" id="IPR006162">
    <property type="entry name" value="Ppantetheine_attach_site"/>
</dbReference>
<dbReference type="Gene3D" id="3.40.50.12780">
    <property type="entry name" value="N-terminal domain of ligase-like"/>
    <property type="match status" value="2"/>
</dbReference>
<dbReference type="OrthoDB" id="9778383at2"/>
<dbReference type="InterPro" id="IPR000873">
    <property type="entry name" value="AMP-dep_synth/lig_dom"/>
</dbReference>
<dbReference type="SUPFAM" id="SSF47336">
    <property type="entry name" value="ACP-like"/>
    <property type="match status" value="2"/>
</dbReference>
<dbReference type="InterPro" id="IPR009081">
    <property type="entry name" value="PP-bd_ACP"/>
</dbReference>
<dbReference type="Pfam" id="PF00550">
    <property type="entry name" value="PP-binding"/>
    <property type="match status" value="2"/>
</dbReference>
<dbReference type="Pfam" id="PF00501">
    <property type="entry name" value="AMP-binding"/>
    <property type="match status" value="2"/>
</dbReference>
<protein>
    <submittedName>
        <fullName evidence="7">Amino acid adenylation domain-containing protein</fullName>
    </submittedName>
</protein>
<keyword evidence="5" id="KW-0045">Antibiotic biosynthesis</keyword>
<dbReference type="SUPFAM" id="SSF56801">
    <property type="entry name" value="Acetyl-CoA synthetase-like"/>
    <property type="match status" value="2"/>
</dbReference>
<dbReference type="InterPro" id="IPR010071">
    <property type="entry name" value="AA_adenyl_dom"/>
</dbReference>
<dbReference type="InterPro" id="IPR023213">
    <property type="entry name" value="CAT-like_dom_sf"/>
</dbReference>
<dbReference type="PANTHER" id="PTHR45527">
    <property type="entry name" value="NONRIBOSOMAL PEPTIDE SYNTHETASE"/>
    <property type="match status" value="1"/>
</dbReference>
<dbReference type="GO" id="GO:0031177">
    <property type="term" value="F:phosphopantetheine binding"/>
    <property type="evidence" value="ECO:0007669"/>
    <property type="project" value="TreeGrafter"/>
</dbReference>
<keyword evidence="4" id="KW-0436">Ligase</keyword>
<comment type="cofactor">
    <cofactor evidence="1">
        <name>pantetheine 4'-phosphate</name>
        <dbReference type="ChEBI" id="CHEBI:47942"/>
    </cofactor>
</comment>
<dbReference type="InterPro" id="IPR029063">
    <property type="entry name" value="SAM-dependent_MTases_sf"/>
</dbReference>
<evidence type="ECO:0000256" key="3">
    <source>
        <dbReference type="ARBA" id="ARBA00022553"/>
    </source>
</evidence>
<evidence type="ECO:0000259" key="6">
    <source>
        <dbReference type="PROSITE" id="PS50075"/>
    </source>
</evidence>
<dbReference type="SUPFAM" id="SSF52777">
    <property type="entry name" value="CoA-dependent acyltransferases"/>
    <property type="match status" value="4"/>
</dbReference>
<evidence type="ECO:0000256" key="2">
    <source>
        <dbReference type="ARBA" id="ARBA00022450"/>
    </source>
</evidence>
<dbReference type="EMBL" id="FOHN01000005">
    <property type="protein sequence ID" value="SES92613.1"/>
    <property type="molecule type" value="Genomic_DNA"/>
</dbReference>
<dbReference type="InterPro" id="IPR045851">
    <property type="entry name" value="AMP-bd_C_sf"/>
</dbReference>
<dbReference type="GO" id="GO:0016874">
    <property type="term" value="F:ligase activity"/>
    <property type="evidence" value="ECO:0007669"/>
    <property type="project" value="UniProtKB-KW"/>
</dbReference>
<dbReference type="GO" id="GO:0005737">
    <property type="term" value="C:cytoplasm"/>
    <property type="evidence" value="ECO:0007669"/>
    <property type="project" value="TreeGrafter"/>
</dbReference>
<keyword evidence="2" id="KW-0596">Phosphopantetheine</keyword>
<proteinExistence type="predicted"/>
<dbReference type="InterPro" id="IPR036736">
    <property type="entry name" value="ACP-like_sf"/>
</dbReference>
<dbReference type="PANTHER" id="PTHR45527:SF10">
    <property type="entry name" value="PYOCHELIN SYNTHASE PCHF"/>
    <property type="match status" value="1"/>
</dbReference>
<dbReference type="Gene3D" id="1.10.1200.10">
    <property type="entry name" value="ACP-like"/>
    <property type="match status" value="2"/>
</dbReference>
<dbReference type="PROSITE" id="PS00012">
    <property type="entry name" value="PHOSPHOPANTETHEINE"/>
    <property type="match status" value="1"/>
</dbReference>
<accession>A0A1I0AEK0</accession>
<dbReference type="Pfam" id="PF08242">
    <property type="entry name" value="Methyltransf_12"/>
    <property type="match status" value="1"/>
</dbReference>
<dbReference type="PROSITE" id="PS00455">
    <property type="entry name" value="AMP_BINDING"/>
    <property type="match status" value="2"/>
</dbReference>
<organism evidence="7 8">
    <name type="scientific">[Clostridium] polysaccharolyticum</name>
    <dbReference type="NCBI Taxonomy" id="29364"/>
    <lineage>
        <taxon>Bacteria</taxon>
        <taxon>Bacillati</taxon>
        <taxon>Bacillota</taxon>
        <taxon>Clostridia</taxon>
        <taxon>Lachnospirales</taxon>
        <taxon>Lachnospiraceae</taxon>
    </lineage>
</organism>
<dbReference type="GO" id="GO:0009403">
    <property type="term" value="P:toxin biosynthetic process"/>
    <property type="evidence" value="ECO:0007669"/>
    <property type="project" value="UniProtKB-ARBA"/>
</dbReference>
<dbReference type="InterPro" id="IPR020845">
    <property type="entry name" value="AMP-binding_CS"/>
</dbReference>
<dbReference type="Proteomes" id="UP000199800">
    <property type="component" value="Unassembled WGS sequence"/>
</dbReference>
<dbReference type="InterPro" id="IPR042099">
    <property type="entry name" value="ANL_N_sf"/>
</dbReference>
<evidence type="ECO:0000313" key="8">
    <source>
        <dbReference type="Proteomes" id="UP000199800"/>
    </source>
</evidence>
<dbReference type="CDD" id="cd05930">
    <property type="entry name" value="A_NRPS"/>
    <property type="match status" value="2"/>
</dbReference>
<evidence type="ECO:0000256" key="5">
    <source>
        <dbReference type="ARBA" id="ARBA00023194"/>
    </source>
</evidence>
<dbReference type="InterPro" id="IPR013217">
    <property type="entry name" value="Methyltransf_12"/>
</dbReference>
<dbReference type="Gene3D" id="3.30.559.10">
    <property type="entry name" value="Chloramphenicol acetyltransferase-like domain"/>
    <property type="match status" value="2"/>
</dbReference>
<dbReference type="PROSITE" id="PS50075">
    <property type="entry name" value="CARRIER"/>
    <property type="match status" value="2"/>
</dbReference>
<feature type="domain" description="Carrier" evidence="6">
    <location>
        <begin position="942"/>
        <end position="1018"/>
    </location>
</feature>
<evidence type="ECO:0000313" key="7">
    <source>
        <dbReference type="EMBL" id="SES92613.1"/>
    </source>
</evidence>